<reference evidence="1 2" key="1">
    <citation type="submission" date="2018-11" db="EMBL/GenBank/DDBJ databases">
        <authorList>
            <consortium name="Pathogen Informatics"/>
        </authorList>
    </citation>
    <scope>NUCLEOTIDE SEQUENCE [LARGE SCALE GENOMIC DNA]</scope>
</reference>
<dbReference type="OrthoDB" id="6160812at2759"/>
<evidence type="ECO:0000313" key="2">
    <source>
        <dbReference type="Proteomes" id="UP000281553"/>
    </source>
</evidence>
<gene>
    <name evidence="1" type="ORF">DILT_LOCUS1612</name>
</gene>
<dbReference type="EMBL" id="UYRU01012052">
    <property type="protein sequence ID" value="VDK47605.1"/>
    <property type="molecule type" value="Genomic_DNA"/>
</dbReference>
<accession>A0A3P6R2Q8</accession>
<proteinExistence type="predicted"/>
<protein>
    <submittedName>
        <fullName evidence="1">Uncharacterized protein</fullName>
    </submittedName>
</protein>
<evidence type="ECO:0000313" key="1">
    <source>
        <dbReference type="EMBL" id="VDK47605.1"/>
    </source>
</evidence>
<sequence length="116" mass="13494">MYSVVHFVGDQTVGVVAASWFIYPHTVYWPKNAMKRRHLLERNVKPPESTLCYRVRTIQGNLKLEKARRKVAKALMSDNLSSFEPTQRGKGMRKEYFIITDNITFQICPPDMIKFG</sequence>
<dbReference type="AlphaFoldDB" id="A0A3P6R2Q8"/>
<dbReference type="Proteomes" id="UP000281553">
    <property type="component" value="Unassembled WGS sequence"/>
</dbReference>
<name>A0A3P6R2Q8_DIBLA</name>
<organism evidence="1 2">
    <name type="scientific">Dibothriocephalus latus</name>
    <name type="common">Fish tapeworm</name>
    <name type="synonym">Diphyllobothrium latum</name>
    <dbReference type="NCBI Taxonomy" id="60516"/>
    <lineage>
        <taxon>Eukaryota</taxon>
        <taxon>Metazoa</taxon>
        <taxon>Spiralia</taxon>
        <taxon>Lophotrochozoa</taxon>
        <taxon>Platyhelminthes</taxon>
        <taxon>Cestoda</taxon>
        <taxon>Eucestoda</taxon>
        <taxon>Diphyllobothriidea</taxon>
        <taxon>Diphyllobothriidae</taxon>
        <taxon>Dibothriocephalus</taxon>
    </lineage>
</organism>
<keyword evidence="2" id="KW-1185">Reference proteome</keyword>